<feature type="transmembrane region" description="Helical" evidence="1">
    <location>
        <begin position="194"/>
        <end position="215"/>
    </location>
</feature>
<dbReference type="EMBL" id="VFPT01000001">
    <property type="protein sequence ID" value="TQM93634.1"/>
    <property type="molecule type" value="Genomic_DNA"/>
</dbReference>
<feature type="transmembrane region" description="Helical" evidence="1">
    <location>
        <begin position="327"/>
        <end position="346"/>
    </location>
</feature>
<feature type="transmembrane region" description="Helical" evidence="1">
    <location>
        <begin position="123"/>
        <end position="144"/>
    </location>
</feature>
<keyword evidence="3" id="KW-1185">Reference proteome</keyword>
<keyword evidence="1" id="KW-0812">Transmembrane</keyword>
<proteinExistence type="predicted"/>
<comment type="caution">
    <text evidence="2">The sequence shown here is derived from an EMBL/GenBank/DDBJ whole genome shotgun (WGS) entry which is preliminary data.</text>
</comment>
<protein>
    <submittedName>
        <fullName evidence="2">Uncharacterized protein</fullName>
    </submittedName>
</protein>
<feature type="transmembrane region" description="Helical" evidence="1">
    <location>
        <begin position="395"/>
        <end position="428"/>
    </location>
</feature>
<feature type="transmembrane region" description="Helical" evidence="1">
    <location>
        <begin position="448"/>
        <end position="472"/>
    </location>
</feature>
<name>A0A543KEZ2_9RHOB</name>
<feature type="transmembrane region" description="Helical" evidence="1">
    <location>
        <begin position="164"/>
        <end position="182"/>
    </location>
</feature>
<feature type="transmembrane region" description="Helical" evidence="1">
    <location>
        <begin position="7"/>
        <end position="28"/>
    </location>
</feature>
<reference evidence="2 3" key="1">
    <citation type="submission" date="2019-06" db="EMBL/GenBank/DDBJ databases">
        <title>Genomic Encyclopedia of Archaeal and Bacterial Type Strains, Phase II (KMG-II): from individual species to whole genera.</title>
        <authorList>
            <person name="Goeker M."/>
        </authorList>
    </citation>
    <scope>NUCLEOTIDE SEQUENCE [LARGE SCALE GENOMIC DNA]</scope>
    <source>
        <strain evidence="2 3">DSM 18423</strain>
    </source>
</reference>
<feature type="transmembrane region" description="Helical" evidence="1">
    <location>
        <begin position="34"/>
        <end position="53"/>
    </location>
</feature>
<feature type="transmembrane region" description="Helical" evidence="1">
    <location>
        <begin position="221"/>
        <end position="245"/>
    </location>
</feature>
<evidence type="ECO:0000313" key="3">
    <source>
        <dbReference type="Proteomes" id="UP000320582"/>
    </source>
</evidence>
<dbReference type="Proteomes" id="UP000320582">
    <property type="component" value="Unassembled WGS sequence"/>
</dbReference>
<gene>
    <name evidence="2" type="ORF">BD293_2277</name>
</gene>
<organism evidence="2 3">
    <name type="scientific">Roseinatronobacter monicus</name>
    <dbReference type="NCBI Taxonomy" id="393481"/>
    <lineage>
        <taxon>Bacteria</taxon>
        <taxon>Pseudomonadati</taxon>
        <taxon>Pseudomonadota</taxon>
        <taxon>Alphaproteobacteria</taxon>
        <taxon>Rhodobacterales</taxon>
        <taxon>Paracoccaceae</taxon>
        <taxon>Roseinatronobacter</taxon>
    </lineage>
</organism>
<feature type="transmembrane region" description="Helical" evidence="1">
    <location>
        <begin position="358"/>
        <end position="383"/>
    </location>
</feature>
<evidence type="ECO:0000256" key="1">
    <source>
        <dbReference type="SAM" id="Phobius"/>
    </source>
</evidence>
<accession>A0A543KEZ2</accession>
<sequence>MDEPRSVTLNTTLVIWATLVGAFIGVKAYAEAPLWVWIAGALWLGLAMIALLAQTSPRGRDYLKCELETANYTQVYLFVARRLNDWVWRRVGRMQRLPDGTVAPPPETTAIWPLLRAALTWRLLDRALLIAVAYPVIALILPWLLGGDAVLGAGVVVFPAAEFWPERALVLGQFAILTAGFVGQKLSSASPRQFWQSVAGWLPLIAVAFAFAFVFVVAGTFAFAVGFAGAFAGAFVVAVAVAFAFAGAVARAVVGTFAFAFAFVVPGAGAVAFAFAVAVAVAGAFAATFAFAFAFAAAFAAAGAFAFVVVVAFAVDGLWSRGRRGARMVLLGGAWALGLLAIVLFLDPSTLRADRKALFIFLAVLPLINGLFDALSYAITLALSRKGLATRWAPVWGLIDLALGAVLFLALGATIVAVIATLNAIGTAPLYDLAALFAGLRASPGDYWWLYLILFSTLAPTALHLMIAALAVQGWFVFQRPRRAVAGWIAAAPTSHPAAVGGFFGQTMIWWLPLVTLAVSGWVLWQFIGPAAGAAGLIYLDALEGLSRWIGAI</sequence>
<keyword evidence="1" id="KW-0472">Membrane</keyword>
<evidence type="ECO:0000313" key="2">
    <source>
        <dbReference type="EMBL" id="TQM93634.1"/>
    </source>
</evidence>
<feature type="transmembrane region" description="Helical" evidence="1">
    <location>
        <begin position="257"/>
        <end position="285"/>
    </location>
</feature>
<feature type="transmembrane region" description="Helical" evidence="1">
    <location>
        <begin position="510"/>
        <end position="540"/>
    </location>
</feature>
<keyword evidence="1" id="KW-1133">Transmembrane helix</keyword>
<feature type="transmembrane region" description="Helical" evidence="1">
    <location>
        <begin position="291"/>
        <end position="315"/>
    </location>
</feature>
<dbReference type="AlphaFoldDB" id="A0A543KEZ2"/>